<comment type="caution">
    <text evidence="2">The sequence shown here is derived from an EMBL/GenBank/DDBJ whole genome shotgun (WGS) entry which is preliminary data.</text>
</comment>
<dbReference type="Pfam" id="PF03724">
    <property type="entry name" value="META"/>
    <property type="match status" value="1"/>
</dbReference>
<dbReference type="PROSITE" id="PS51257">
    <property type="entry name" value="PROKAR_LIPOPROTEIN"/>
    <property type="match status" value="1"/>
</dbReference>
<proteinExistence type="predicted"/>
<keyword evidence="3" id="KW-1185">Reference proteome</keyword>
<name>A0ABU3TE37_9BACT</name>
<dbReference type="EMBL" id="JAWDJT010000002">
    <property type="protein sequence ID" value="MDU0369634.1"/>
    <property type="molecule type" value="Genomic_DNA"/>
</dbReference>
<dbReference type="RefSeq" id="WP_315997125.1">
    <property type="nucleotide sequence ID" value="NZ_JAWDJT010000002.1"/>
</dbReference>
<accession>A0ABU3TE37</accession>
<dbReference type="InterPro" id="IPR038670">
    <property type="entry name" value="HslJ-like_sf"/>
</dbReference>
<dbReference type="PANTHER" id="PTHR35535:SF2">
    <property type="entry name" value="DUF306 DOMAIN-CONTAINING PROTEIN"/>
    <property type="match status" value="1"/>
</dbReference>
<reference evidence="2 3" key="1">
    <citation type="submission" date="2023-10" db="EMBL/GenBank/DDBJ databases">
        <title>Hymenobacter endophyticus sp. nov., an isolate from the leaf tissues of wheat.</title>
        <authorList>
            <person name="Dai Y."/>
        </authorList>
    </citation>
    <scope>NUCLEOTIDE SEQUENCE [LARGE SCALE GENOMIC DNA]</scope>
    <source>
        <strain evidence="2 3">ZK17L-C2</strain>
    </source>
</reference>
<organism evidence="2 3">
    <name type="scientific">Hymenobacter endophyticus</name>
    <dbReference type="NCBI Taxonomy" id="3076335"/>
    <lineage>
        <taxon>Bacteria</taxon>
        <taxon>Pseudomonadati</taxon>
        <taxon>Bacteroidota</taxon>
        <taxon>Cytophagia</taxon>
        <taxon>Cytophagales</taxon>
        <taxon>Hymenobacteraceae</taxon>
        <taxon>Hymenobacter</taxon>
    </lineage>
</organism>
<gene>
    <name evidence="2" type="ORF">ROI90_04440</name>
</gene>
<evidence type="ECO:0000259" key="1">
    <source>
        <dbReference type="Pfam" id="PF03724"/>
    </source>
</evidence>
<evidence type="ECO:0000313" key="3">
    <source>
        <dbReference type="Proteomes" id="UP001250698"/>
    </source>
</evidence>
<dbReference type="Gene3D" id="2.40.128.270">
    <property type="match status" value="1"/>
</dbReference>
<dbReference type="InterPro" id="IPR005184">
    <property type="entry name" value="DUF306_Meta_HslJ"/>
</dbReference>
<dbReference type="InterPro" id="IPR053147">
    <property type="entry name" value="Hsp_HslJ-like"/>
</dbReference>
<dbReference type="Proteomes" id="UP001250698">
    <property type="component" value="Unassembled WGS sequence"/>
</dbReference>
<protein>
    <submittedName>
        <fullName evidence="2">META domain-containing protein</fullName>
    </submittedName>
</protein>
<dbReference type="PANTHER" id="PTHR35535">
    <property type="entry name" value="HEAT SHOCK PROTEIN HSLJ"/>
    <property type="match status" value="1"/>
</dbReference>
<sequence>MASIRYATLLSTTLLLGSCTKEDEPMPAPVYLLDQRWILRELNGQTAPSSASELLLNSVDGSNRGKSFCNQYGGNYTLPGGSPELRFSEQFSTYATCAQQDQETLYLSLLPRVARYTIRERQLFLYNDTSAEPLLVFVAAE</sequence>
<evidence type="ECO:0000313" key="2">
    <source>
        <dbReference type="EMBL" id="MDU0369634.1"/>
    </source>
</evidence>
<feature type="domain" description="DUF306" evidence="1">
    <location>
        <begin position="33"/>
        <end position="135"/>
    </location>
</feature>